<evidence type="ECO:0000313" key="4">
    <source>
        <dbReference type="EMBL" id="MDT0320952.1"/>
    </source>
</evidence>
<dbReference type="InterPro" id="IPR001647">
    <property type="entry name" value="HTH_TetR"/>
</dbReference>
<dbReference type="Gene3D" id="1.10.357.10">
    <property type="entry name" value="Tetracycline Repressor, domain 2"/>
    <property type="match status" value="1"/>
</dbReference>
<dbReference type="EMBL" id="JAVREM010000031">
    <property type="protein sequence ID" value="MDT0320952.1"/>
    <property type="molecule type" value="Genomic_DNA"/>
</dbReference>
<dbReference type="SUPFAM" id="SSF48498">
    <property type="entry name" value="Tetracyclin repressor-like, C-terminal domain"/>
    <property type="match status" value="1"/>
</dbReference>
<dbReference type="InterPro" id="IPR050109">
    <property type="entry name" value="HTH-type_TetR-like_transc_reg"/>
</dbReference>
<organism evidence="4 5">
    <name type="scientific">Streptomyces millisiae</name>
    <dbReference type="NCBI Taxonomy" id="3075542"/>
    <lineage>
        <taxon>Bacteria</taxon>
        <taxon>Bacillati</taxon>
        <taxon>Actinomycetota</taxon>
        <taxon>Actinomycetes</taxon>
        <taxon>Kitasatosporales</taxon>
        <taxon>Streptomycetaceae</taxon>
        <taxon>Streptomyces</taxon>
    </lineage>
</organism>
<sequence length="212" mass="22766">MSGVRAAPRGRIDKRQAILDAAFRVFARQGYANACVQEIAAEAGVAKPTVYNHLDSKERLFREAMAAAAASATARNLAAVDRLRAPGDDLRPALQEVARRLLDCYVDERSRALWRLLNAELAAFPDLLDVVWGEGTSRVTEALADRLARLALAGRLTIADPARAAEQFSGLLMGPVDSRSRLGTRQVPEVELDELAAAAVETFLAAFGPAAA</sequence>
<dbReference type="RefSeq" id="WP_311601138.1">
    <property type="nucleotide sequence ID" value="NZ_JAVREM010000031.1"/>
</dbReference>
<dbReference type="InterPro" id="IPR039536">
    <property type="entry name" value="TetR_C_Proteobacteria"/>
</dbReference>
<keyword evidence="5" id="KW-1185">Reference proteome</keyword>
<feature type="DNA-binding region" description="H-T-H motif" evidence="2">
    <location>
        <begin position="35"/>
        <end position="54"/>
    </location>
</feature>
<reference evidence="5" key="1">
    <citation type="submission" date="2023-07" db="EMBL/GenBank/DDBJ databases">
        <title>30 novel species of actinomycetes from the DSMZ collection.</title>
        <authorList>
            <person name="Nouioui I."/>
        </authorList>
    </citation>
    <scope>NUCLEOTIDE SEQUENCE [LARGE SCALE GENOMIC DNA]</scope>
    <source>
        <strain evidence="5">DSM 44918</strain>
    </source>
</reference>
<dbReference type="InterPro" id="IPR009057">
    <property type="entry name" value="Homeodomain-like_sf"/>
</dbReference>
<dbReference type="Pfam" id="PF00440">
    <property type="entry name" value="TetR_N"/>
    <property type="match status" value="1"/>
</dbReference>
<evidence type="ECO:0000256" key="2">
    <source>
        <dbReference type="PROSITE-ProRule" id="PRU00335"/>
    </source>
</evidence>
<keyword evidence="1 2" id="KW-0238">DNA-binding</keyword>
<dbReference type="SUPFAM" id="SSF46689">
    <property type="entry name" value="Homeodomain-like"/>
    <property type="match status" value="1"/>
</dbReference>
<dbReference type="Proteomes" id="UP001183420">
    <property type="component" value="Unassembled WGS sequence"/>
</dbReference>
<protein>
    <submittedName>
        <fullName evidence="4">TetR/AcrR family transcriptional regulator</fullName>
    </submittedName>
</protein>
<evidence type="ECO:0000313" key="5">
    <source>
        <dbReference type="Proteomes" id="UP001183420"/>
    </source>
</evidence>
<feature type="domain" description="HTH tetR-type" evidence="3">
    <location>
        <begin position="12"/>
        <end position="72"/>
    </location>
</feature>
<dbReference type="InterPro" id="IPR036271">
    <property type="entry name" value="Tet_transcr_reg_TetR-rel_C_sf"/>
</dbReference>
<dbReference type="PROSITE" id="PS50977">
    <property type="entry name" value="HTH_TETR_2"/>
    <property type="match status" value="1"/>
</dbReference>
<dbReference type="Gene3D" id="1.10.10.60">
    <property type="entry name" value="Homeodomain-like"/>
    <property type="match status" value="1"/>
</dbReference>
<gene>
    <name evidence="4" type="ORF">RNC47_21710</name>
</gene>
<evidence type="ECO:0000256" key="1">
    <source>
        <dbReference type="ARBA" id="ARBA00023125"/>
    </source>
</evidence>
<comment type="caution">
    <text evidence="4">The sequence shown here is derived from an EMBL/GenBank/DDBJ whole genome shotgun (WGS) entry which is preliminary data.</text>
</comment>
<name>A0ABU2LUV2_9ACTN</name>
<proteinExistence type="predicted"/>
<dbReference type="PANTHER" id="PTHR30055:SF146">
    <property type="entry name" value="HTH-TYPE TRANSCRIPTIONAL DUAL REGULATOR CECR"/>
    <property type="match status" value="1"/>
</dbReference>
<dbReference type="PRINTS" id="PR00455">
    <property type="entry name" value="HTHTETR"/>
</dbReference>
<dbReference type="Pfam" id="PF14246">
    <property type="entry name" value="TetR_C_7"/>
    <property type="match status" value="1"/>
</dbReference>
<accession>A0ABU2LUV2</accession>
<evidence type="ECO:0000259" key="3">
    <source>
        <dbReference type="PROSITE" id="PS50977"/>
    </source>
</evidence>
<dbReference type="PANTHER" id="PTHR30055">
    <property type="entry name" value="HTH-TYPE TRANSCRIPTIONAL REGULATOR RUTR"/>
    <property type="match status" value="1"/>
</dbReference>